<protein>
    <submittedName>
        <fullName evidence="1">Uncharacterized protein</fullName>
    </submittedName>
</protein>
<name>A0ACC0AX42_CATRO</name>
<dbReference type="Proteomes" id="UP001060085">
    <property type="component" value="Linkage Group LG05"/>
</dbReference>
<dbReference type="EMBL" id="CM044705">
    <property type="protein sequence ID" value="KAI5664577.1"/>
    <property type="molecule type" value="Genomic_DNA"/>
</dbReference>
<gene>
    <name evidence="1" type="ORF">M9H77_23900</name>
</gene>
<evidence type="ECO:0000313" key="1">
    <source>
        <dbReference type="EMBL" id="KAI5664577.1"/>
    </source>
</evidence>
<organism evidence="1 2">
    <name type="scientific">Catharanthus roseus</name>
    <name type="common">Madagascar periwinkle</name>
    <name type="synonym">Vinca rosea</name>
    <dbReference type="NCBI Taxonomy" id="4058"/>
    <lineage>
        <taxon>Eukaryota</taxon>
        <taxon>Viridiplantae</taxon>
        <taxon>Streptophyta</taxon>
        <taxon>Embryophyta</taxon>
        <taxon>Tracheophyta</taxon>
        <taxon>Spermatophyta</taxon>
        <taxon>Magnoliopsida</taxon>
        <taxon>eudicotyledons</taxon>
        <taxon>Gunneridae</taxon>
        <taxon>Pentapetalae</taxon>
        <taxon>asterids</taxon>
        <taxon>lamiids</taxon>
        <taxon>Gentianales</taxon>
        <taxon>Apocynaceae</taxon>
        <taxon>Rauvolfioideae</taxon>
        <taxon>Vinceae</taxon>
        <taxon>Catharanthinae</taxon>
        <taxon>Catharanthus</taxon>
    </lineage>
</organism>
<sequence>MVGPTVSGRTILLVMSGLGHKRPSDEPTRLHIGEWNPQSRPTTAHGPLEGHGATRKQSHLGLKNYHGDSGGRIVSREVIALIILTPLILSGLQRGRSYAGLRGLVYRPKTA</sequence>
<accession>A0ACC0AX42</accession>
<keyword evidence="2" id="KW-1185">Reference proteome</keyword>
<evidence type="ECO:0000313" key="2">
    <source>
        <dbReference type="Proteomes" id="UP001060085"/>
    </source>
</evidence>
<reference evidence="2" key="1">
    <citation type="journal article" date="2023" name="Nat. Plants">
        <title>Single-cell RNA sequencing provides a high-resolution roadmap for understanding the multicellular compartmentation of specialized metabolism.</title>
        <authorList>
            <person name="Sun S."/>
            <person name="Shen X."/>
            <person name="Li Y."/>
            <person name="Li Y."/>
            <person name="Wang S."/>
            <person name="Li R."/>
            <person name="Zhang H."/>
            <person name="Shen G."/>
            <person name="Guo B."/>
            <person name="Wei J."/>
            <person name="Xu J."/>
            <person name="St-Pierre B."/>
            <person name="Chen S."/>
            <person name="Sun C."/>
        </authorList>
    </citation>
    <scope>NUCLEOTIDE SEQUENCE [LARGE SCALE GENOMIC DNA]</scope>
</reference>
<comment type="caution">
    <text evidence="1">The sequence shown here is derived from an EMBL/GenBank/DDBJ whole genome shotgun (WGS) entry which is preliminary data.</text>
</comment>
<proteinExistence type="predicted"/>